<sequence length="210" mass="24589">MKLLFTKQLSKTDVEKRLAIPTSSLRGFNLNVDAYSVGFEAEDTKSGRIWQFQCTTRTKGLYSKPVISRGWVQFVKFKQLREGDRVAVYKLNQHDEAQVQYKIEVERKFKLAVPSEILWAFEFDEVDGAADFELKDIAGKKWQFRCSTRKKDFHPKPVVSKGWRRFVKDKRLQVGDKVVLYKDVEGDSSFRIKTMKKVFKLFGEDVWLES</sequence>
<dbReference type="EMBL" id="AWWV01004342">
    <property type="protein sequence ID" value="OMP07547.1"/>
    <property type="molecule type" value="Genomic_DNA"/>
</dbReference>
<dbReference type="CDD" id="cd10017">
    <property type="entry name" value="B3_DNA"/>
    <property type="match status" value="2"/>
</dbReference>
<keyword evidence="3" id="KW-0238">DNA-binding</keyword>
<comment type="subcellular location">
    <subcellularLocation>
        <location evidence="1">Nucleus</location>
    </subcellularLocation>
</comment>
<dbReference type="Proteomes" id="UP000188268">
    <property type="component" value="Unassembled WGS sequence"/>
</dbReference>
<dbReference type="InterPro" id="IPR003340">
    <property type="entry name" value="B3_DNA-bd"/>
</dbReference>
<dbReference type="GO" id="GO:0003700">
    <property type="term" value="F:DNA-binding transcription factor activity"/>
    <property type="evidence" value="ECO:0007669"/>
    <property type="project" value="InterPro"/>
</dbReference>
<dbReference type="Gene3D" id="2.40.330.10">
    <property type="entry name" value="DNA-binding pseudobarrel domain"/>
    <property type="match status" value="2"/>
</dbReference>
<feature type="domain" description="TF-B3" evidence="6">
    <location>
        <begin position="96"/>
        <end position="198"/>
    </location>
</feature>
<keyword evidence="4" id="KW-0804">Transcription</keyword>
<protein>
    <recommendedName>
        <fullName evidence="6">TF-B3 domain-containing protein</fullName>
    </recommendedName>
</protein>
<comment type="caution">
    <text evidence="7">The sequence shown here is derived from an EMBL/GenBank/DDBJ whole genome shotgun (WGS) entry which is preliminary data.</text>
</comment>
<dbReference type="PROSITE" id="PS50863">
    <property type="entry name" value="B3"/>
    <property type="match status" value="1"/>
</dbReference>
<dbReference type="GO" id="GO:0003677">
    <property type="term" value="F:DNA binding"/>
    <property type="evidence" value="ECO:0007669"/>
    <property type="project" value="UniProtKB-KW"/>
</dbReference>
<evidence type="ECO:0000313" key="7">
    <source>
        <dbReference type="EMBL" id="OMP07547.1"/>
    </source>
</evidence>
<dbReference type="Pfam" id="PF02362">
    <property type="entry name" value="B3"/>
    <property type="match status" value="1"/>
</dbReference>
<dbReference type="SMART" id="SM01019">
    <property type="entry name" value="B3"/>
    <property type="match status" value="2"/>
</dbReference>
<evidence type="ECO:0000256" key="5">
    <source>
        <dbReference type="ARBA" id="ARBA00023242"/>
    </source>
</evidence>
<keyword evidence="5" id="KW-0539">Nucleus</keyword>
<gene>
    <name evidence="7" type="ORF">CCACVL1_01288</name>
</gene>
<dbReference type="Gramene" id="OMP07547">
    <property type="protein sequence ID" value="OMP07547"/>
    <property type="gene ID" value="CCACVL1_01288"/>
</dbReference>
<evidence type="ECO:0000259" key="6">
    <source>
        <dbReference type="PROSITE" id="PS50863"/>
    </source>
</evidence>
<dbReference type="OrthoDB" id="954231at2759"/>
<dbReference type="AlphaFoldDB" id="A0A1R3KKD3"/>
<evidence type="ECO:0000256" key="3">
    <source>
        <dbReference type="ARBA" id="ARBA00023125"/>
    </source>
</evidence>
<keyword evidence="8" id="KW-1185">Reference proteome</keyword>
<dbReference type="SUPFAM" id="SSF101936">
    <property type="entry name" value="DNA-binding pseudobarrel domain"/>
    <property type="match status" value="2"/>
</dbReference>
<name>A0A1R3KKD3_COCAP</name>
<organism evidence="7 8">
    <name type="scientific">Corchorus capsularis</name>
    <name type="common">Jute</name>
    <dbReference type="NCBI Taxonomy" id="210143"/>
    <lineage>
        <taxon>Eukaryota</taxon>
        <taxon>Viridiplantae</taxon>
        <taxon>Streptophyta</taxon>
        <taxon>Embryophyta</taxon>
        <taxon>Tracheophyta</taxon>
        <taxon>Spermatophyta</taxon>
        <taxon>Magnoliopsida</taxon>
        <taxon>eudicotyledons</taxon>
        <taxon>Gunneridae</taxon>
        <taxon>Pentapetalae</taxon>
        <taxon>rosids</taxon>
        <taxon>malvids</taxon>
        <taxon>Malvales</taxon>
        <taxon>Malvaceae</taxon>
        <taxon>Grewioideae</taxon>
        <taxon>Apeibeae</taxon>
        <taxon>Corchorus</taxon>
    </lineage>
</organism>
<reference evidence="7 8" key="1">
    <citation type="submission" date="2013-09" db="EMBL/GenBank/DDBJ databases">
        <title>Corchorus capsularis genome sequencing.</title>
        <authorList>
            <person name="Alam M."/>
            <person name="Haque M.S."/>
            <person name="Islam M.S."/>
            <person name="Emdad E.M."/>
            <person name="Islam M.M."/>
            <person name="Ahmed B."/>
            <person name="Halim A."/>
            <person name="Hossen Q.M.M."/>
            <person name="Hossain M.Z."/>
            <person name="Ahmed R."/>
            <person name="Khan M.M."/>
            <person name="Islam R."/>
            <person name="Rashid M.M."/>
            <person name="Khan S.A."/>
            <person name="Rahman M.S."/>
            <person name="Alam M."/>
        </authorList>
    </citation>
    <scope>NUCLEOTIDE SEQUENCE [LARGE SCALE GENOMIC DNA]</scope>
    <source>
        <strain evidence="8">cv. CVL-1</strain>
        <tissue evidence="7">Whole seedling</tissue>
    </source>
</reference>
<dbReference type="GO" id="GO:0005634">
    <property type="term" value="C:nucleus"/>
    <property type="evidence" value="ECO:0007669"/>
    <property type="project" value="UniProtKB-SubCell"/>
</dbReference>
<dbReference type="PANTHER" id="PTHR31140:SF145">
    <property type="entry name" value="TF-B3 DOMAIN-CONTAINING PROTEIN"/>
    <property type="match status" value="1"/>
</dbReference>
<evidence type="ECO:0000313" key="8">
    <source>
        <dbReference type="Proteomes" id="UP000188268"/>
    </source>
</evidence>
<evidence type="ECO:0000256" key="1">
    <source>
        <dbReference type="ARBA" id="ARBA00004123"/>
    </source>
</evidence>
<accession>A0A1R3KKD3</accession>
<dbReference type="InterPro" id="IPR044800">
    <property type="entry name" value="LEC2-like"/>
</dbReference>
<dbReference type="OMA" id="DDIGILW"/>
<dbReference type="InterPro" id="IPR015300">
    <property type="entry name" value="DNA-bd_pseudobarrel_sf"/>
</dbReference>
<proteinExistence type="predicted"/>
<evidence type="ECO:0000256" key="2">
    <source>
        <dbReference type="ARBA" id="ARBA00023015"/>
    </source>
</evidence>
<dbReference type="PANTHER" id="PTHR31140">
    <property type="entry name" value="B3 DOMAIN-CONTAINING TRANSCRIPTION FACTOR ABI3"/>
    <property type="match status" value="1"/>
</dbReference>
<evidence type="ECO:0000256" key="4">
    <source>
        <dbReference type="ARBA" id="ARBA00023163"/>
    </source>
</evidence>
<keyword evidence="2" id="KW-0805">Transcription regulation</keyword>